<dbReference type="Proteomes" id="UP001352852">
    <property type="component" value="Unassembled WGS sequence"/>
</dbReference>
<gene>
    <name evidence="1" type="ORF">CHARACLAT_001181</name>
</gene>
<evidence type="ECO:0000313" key="2">
    <source>
        <dbReference type="Proteomes" id="UP001352852"/>
    </source>
</evidence>
<protein>
    <submittedName>
        <fullName evidence="1">Uncharacterized protein</fullName>
    </submittedName>
</protein>
<sequence length="120" mass="13230">MSDDGGGSVSFTGSFSKSRLCMSISSHRFCTLLKATRVRLSISSLLKDTFNYAPLSRDHFFRDRWISLACALRNGTTRSTCCFLLPIKGHVDRLGLLLVCAPVTHLGKMMNTGELGWKGV</sequence>
<organism evidence="1 2">
    <name type="scientific">Characodon lateralis</name>
    <dbReference type="NCBI Taxonomy" id="208331"/>
    <lineage>
        <taxon>Eukaryota</taxon>
        <taxon>Metazoa</taxon>
        <taxon>Chordata</taxon>
        <taxon>Craniata</taxon>
        <taxon>Vertebrata</taxon>
        <taxon>Euteleostomi</taxon>
        <taxon>Actinopterygii</taxon>
        <taxon>Neopterygii</taxon>
        <taxon>Teleostei</taxon>
        <taxon>Neoteleostei</taxon>
        <taxon>Acanthomorphata</taxon>
        <taxon>Ovalentaria</taxon>
        <taxon>Atherinomorphae</taxon>
        <taxon>Cyprinodontiformes</taxon>
        <taxon>Goodeidae</taxon>
        <taxon>Characodon</taxon>
    </lineage>
</organism>
<accession>A0ABU7DY93</accession>
<dbReference type="EMBL" id="JAHUTJ010041029">
    <property type="protein sequence ID" value="MED6279466.1"/>
    <property type="molecule type" value="Genomic_DNA"/>
</dbReference>
<proteinExistence type="predicted"/>
<evidence type="ECO:0000313" key="1">
    <source>
        <dbReference type="EMBL" id="MED6279466.1"/>
    </source>
</evidence>
<comment type="caution">
    <text evidence="1">The sequence shown here is derived from an EMBL/GenBank/DDBJ whole genome shotgun (WGS) entry which is preliminary data.</text>
</comment>
<name>A0ABU7DY93_9TELE</name>
<reference evidence="1 2" key="1">
    <citation type="submission" date="2021-06" db="EMBL/GenBank/DDBJ databases">
        <authorList>
            <person name="Palmer J.M."/>
        </authorList>
    </citation>
    <scope>NUCLEOTIDE SEQUENCE [LARGE SCALE GENOMIC DNA]</scope>
    <source>
        <strain evidence="1 2">CL_MEX2019</strain>
        <tissue evidence="1">Muscle</tissue>
    </source>
</reference>
<keyword evidence="2" id="KW-1185">Reference proteome</keyword>